<dbReference type="InterPro" id="IPR051200">
    <property type="entry name" value="Host-pathogen_enzymatic-act"/>
</dbReference>
<reference evidence="1 2" key="1">
    <citation type="submission" date="2018-02" db="EMBL/GenBank/DDBJ databases">
        <title>Draft Genome of Achromobacter spanius stain 6.</title>
        <authorList>
            <person name="Gunasekera T.S."/>
            <person name="Radwan O."/>
            <person name="Ruiz O.N."/>
        </authorList>
    </citation>
    <scope>NUCLEOTIDE SEQUENCE [LARGE SCALE GENOMIC DNA]</scope>
    <source>
        <strain evidence="1 2">6</strain>
    </source>
</reference>
<dbReference type="Gene3D" id="2.130.10.10">
    <property type="entry name" value="YVTN repeat-like/Quinoprotein amine dehydrogenase"/>
    <property type="match status" value="2"/>
</dbReference>
<dbReference type="Proteomes" id="UP000239990">
    <property type="component" value="Unassembled WGS sequence"/>
</dbReference>
<dbReference type="InterPro" id="IPR011045">
    <property type="entry name" value="N2O_reductase_N"/>
</dbReference>
<gene>
    <name evidence="1" type="ORF">C4E15_28725</name>
</gene>
<sequence>MPAAQPPAPAPHYLLVGNDEKVTWDDGRIRFLAPGRDSLSIFDAAANPAAPALVATLPLPNSLFGPPVNLAVTPDQRLALIADSMAWPERADSKGWQPTPGRDLYVVDLTATPPAIVQTLQVGLQPSGLSINRAGTMALVANKAGCSVSVLTIRDGHVAVCGEIDLGTPVVAVSFSADGRRAYVVKTDTHRLAVLHVDDTGPTPRVTHDPSEDLTTGLVPFNLVVSPDGTLALVVDMGSPTASDGHADSISVVDLQSDPPRVVDRIMVEDGPEGIAISPDGRHAAVAIVQGSNNPSSDWFHHPHGQIVLLHIDGLRVTRAGAIDVGALPEGIAFSPDSRYLYVGNFLDATLQVLAVGDNGLTDTGTCIPLPGHPASMRAQSY</sequence>
<proteinExistence type="predicted"/>
<name>A0A2S5GIY0_9BURK</name>
<dbReference type="PANTHER" id="PTHR47197:SF3">
    <property type="entry name" value="DIHYDRO-HEME D1 DEHYDROGENASE"/>
    <property type="match status" value="1"/>
</dbReference>
<evidence type="ECO:0000313" key="2">
    <source>
        <dbReference type="Proteomes" id="UP000239990"/>
    </source>
</evidence>
<evidence type="ECO:0000313" key="1">
    <source>
        <dbReference type="EMBL" id="PPA72823.1"/>
    </source>
</evidence>
<dbReference type="OrthoDB" id="145213at2"/>
<dbReference type="PANTHER" id="PTHR47197">
    <property type="entry name" value="PROTEIN NIRF"/>
    <property type="match status" value="1"/>
</dbReference>
<comment type="caution">
    <text evidence="1">The sequence shown here is derived from an EMBL/GenBank/DDBJ whole genome shotgun (WGS) entry which is preliminary data.</text>
</comment>
<dbReference type="InterPro" id="IPR015943">
    <property type="entry name" value="WD40/YVTN_repeat-like_dom_sf"/>
</dbReference>
<dbReference type="EMBL" id="PREU01000020">
    <property type="protein sequence ID" value="PPA72823.1"/>
    <property type="molecule type" value="Genomic_DNA"/>
</dbReference>
<protein>
    <submittedName>
        <fullName evidence="1">YncE family protein</fullName>
    </submittedName>
</protein>
<dbReference type="SUPFAM" id="SSF50974">
    <property type="entry name" value="Nitrous oxide reductase, N-terminal domain"/>
    <property type="match status" value="1"/>
</dbReference>
<organism evidence="1 2">
    <name type="scientific">Achromobacter spanius</name>
    <dbReference type="NCBI Taxonomy" id="217203"/>
    <lineage>
        <taxon>Bacteria</taxon>
        <taxon>Pseudomonadati</taxon>
        <taxon>Pseudomonadota</taxon>
        <taxon>Betaproteobacteria</taxon>
        <taxon>Burkholderiales</taxon>
        <taxon>Alcaligenaceae</taxon>
        <taxon>Achromobacter</taxon>
    </lineage>
</organism>
<dbReference type="AlphaFoldDB" id="A0A2S5GIY0"/>
<accession>A0A2S5GIY0</accession>